<reference evidence="13 14" key="1">
    <citation type="submission" date="2016-10" db="EMBL/GenBank/DDBJ databases">
        <authorList>
            <person name="de Groot N.N."/>
        </authorList>
    </citation>
    <scope>NUCLEOTIDE SEQUENCE [LARGE SCALE GENOMIC DNA]</scope>
    <source>
        <strain evidence="13 14">A52C2</strain>
    </source>
</reference>
<dbReference type="EC" id="1.5.1.54" evidence="12"/>
<evidence type="ECO:0000313" key="13">
    <source>
        <dbReference type="EMBL" id="SEQ41467.1"/>
    </source>
</evidence>
<dbReference type="InterPro" id="IPR004620">
    <property type="entry name" value="MTHF_reductase_bac"/>
</dbReference>
<keyword evidence="8" id="KW-0520">NAD</keyword>
<dbReference type="PANTHER" id="PTHR45754:SF3">
    <property type="entry name" value="METHYLENETETRAHYDROFOLATE REDUCTASE (NADPH)"/>
    <property type="match status" value="1"/>
</dbReference>
<comment type="pathway">
    <text evidence="10">Amino-acid biosynthesis; L-methionine biosynthesis via de novo pathway.</text>
</comment>
<evidence type="ECO:0000256" key="3">
    <source>
        <dbReference type="ARBA" id="ARBA00006743"/>
    </source>
</evidence>
<comment type="similarity">
    <text evidence="3 12">Belongs to the methylenetetrahydrofolate reductase family.</text>
</comment>
<protein>
    <recommendedName>
        <fullName evidence="12">Methylenetetrahydrofolate reductase</fullName>
        <ecNumber evidence="12">1.5.1.54</ecNumber>
    </recommendedName>
</protein>
<evidence type="ECO:0000256" key="7">
    <source>
        <dbReference type="ARBA" id="ARBA00023002"/>
    </source>
</evidence>
<accession>A0A1H9FUB8</accession>
<keyword evidence="7 12" id="KW-0560">Oxidoreductase</keyword>
<dbReference type="GO" id="GO:0071949">
    <property type="term" value="F:FAD binding"/>
    <property type="evidence" value="ECO:0007669"/>
    <property type="project" value="TreeGrafter"/>
</dbReference>
<dbReference type="InterPro" id="IPR003171">
    <property type="entry name" value="Mehydrof_redctse-like"/>
</dbReference>
<dbReference type="AlphaFoldDB" id="A0A1H9FUB8"/>
<keyword evidence="14" id="KW-1185">Reference proteome</keyword>
<evidence type="ECO:0000256" key="5">
    <source>
        <dbReference type="ARBA" id="ARBA00022630"/>
    </source>
</evidence>
<dbReference type="GO" id="GO:0106312">
    <property type="term" value="F:methylenetetrahydrofolate reductase (NADH) activity"/>
    <property type="evidence" value="ECO:0007669"/>
    <property type="project" value="UniProtKB-EC"/>
</dbReference>
<dbReference type="Gene3D" id="3.20.20.220">
    <property type="match status" value="1"/>
</dbReference>
<keyword evidence="4" id="KW-0028">Amino-acid biosynthesis</keyword>
<dbReference type="PANTHER" id="PTHR45754">
    <property type="entry name" value="METHYLENETETRAHYDROFOLATE REDUCTASE"/>
    <property type="match status" value="1"/>
</dbReference>
<keyword evidence="6 12" id="KW-0274">FAD</keyword>
<name>A0A1H9FUB8_9HYPH</name>
<evidence type="ECO:0000256" key="8">
    <source>
        <dbReference type="ARBA" id="ARBA00023027"/>
    </source>
</evidence>
<dbReference type="GO" id="GO:0009086">
    <property type="term" value="P:methionine biosynthetic process"/>
    <property type="evidence" value="ECO:0007669"/>
    <property type="project" value="UniProtKB-KW"/>
</dbReference>
<comment type="catalytic activity">
    <reaction evidence="11">
        <text>(6S)-5-methyl-5,6,7,8-tetrahydrofolate + NAD(+) = (6R)-5,10-methylene-5,6,7,8-tetrahydrofolate + NADH + H(+)</text>
        <dbReference type="Rhea" id="RHEA:19821"/>
        <dbReference type="ChEBI" id="CHEBI:15378"/>
        <dbReference type="ChEBI" id="CHEBI:15636"/>
        <dbReference type="ChEBI" id="CHEBI:18608"/>
        <dbReference type="ChEBI" id="CHEBI:57540"/>
        <dbReference type="ChEBI" id="CHEBI:57945"/>
        <dbReference type="EC" id="1.5.1.54"/>
    </reaction>
    <physiologicalReaction direction="right-to-left" evidence="11">
        <dbReference type="Rhea" id="RHEA:19823"/>
    </physiologicalReaction>
</comment>
<dbReference type="CDD" id="cd00537">
    <property type="entry name" value="MTHFR"/>
    <property type="match status" value="1"/>
</dbReference>
<dbReference type="GO" id="GO:0035999">
    <property type="term" value="P:tetrahydrofolate interconversion"/>
    <property type="evidence" value="ECO:0007669"/>
    <property type="project" value="UniProtKB-UniPathway"/>
</dbReference>
<gene>
    <name evidence="13" type="ORF">SAMN05216548_104213</name>
</gene>
<proteinExistence type="inferred from homology"/>
<dbReference type="UniPathway" id="UPA00193"/>
<dbReference type="Proteomes" id="UP000199647">
    <property type="component" value="Unassembled WGS sequence"/>
</dbReference>
<evidence type="ECO:0000256" key="11">
    <source>
        <dbReference type="ARBA" id="ARBA00048628"/>
    </source>
</evidence>
<dbReference type="Pfam" id="PF02219">
    <property type="entry name" value="MTHFR"/>
    <property type="match status" value="1"/>
</dbReference>
<dbReference type="SUPFAM" id="SSF51730">
    <property type="entry name" value="FAD-linked oxidoreductase"/>
    <property type="match status" value="1"/>
</dbReference>
<evidence type="ECO:0000256" key="4">
    <source>
        <dbReference type="ARBA" id="ARBA00022605"/>
    </source>
</evidence>
<dbReference type="STRING" id="1855383.SAMN05216548_104213"/>
<comment type="pathway">
    <text evidence="2 12">One-carbon metabolism; tetrahydrofolate interconversion.</text>
</comment>
<dbReference type="GO" id="GO:0005829">
    <property type="term" value="C:cytosol"/>
    <property type="evidence" value="ECO:0007669"/>
    <property type="project" value="InterPro"/>
</dbReference>
<evidence type="ECO:0000256" key="9">
    <source>
        <dbReference type="ARBA" id="ARBA00023167"/>
    </source>
</evidence>
<comment type="cofactor">
    <cofactor evidence="1 12">
        <name>FAD</name>
        <dbReference type="ChEBI" id="CHEBI:57692"/>
    </cofactor>
</comment>
<sequence length="301" mass="32866">MTMNEAERGANGNAEGLAVSFEFFPPKSDEQLPGLEKAAERLARFRPQFVSMTYGAGGSTRDRSFQAVRLIIEGTALPTAAHLTCVGQSREHVAEVVARFRDLGVSHFVALRGDSEGGLGEPYRPHPEGFQDTADLVAFLKEVPGTEVSVSGYPERHPQSADWAEDLDVLKRKIDAGADRAITQLFFDNDLFEAYLERVRAAGIAIPIVPGILPIHKFSAVQGFAGRCGATIPERIARRFEGLETDMDAHRRTAVEVAAEQVIGLRQLGVDFFHFYTLNKGELVEATLESLGLRAAEKQAA</sequence>
<evidence type="ECO:0000313" key="14">
    <source>
        <dbReference type="Proteomes" id="UP000199647"/>
    </source>
</evidence>
<evidence type="ECO:0000256" key="12">
    <source>
        <dbReference type="RuleBase" id="RU003862"/>
    </source>
</evidence>
<evidence type="ECO:0000256" key="2">
    <source>
        <dbReference type="ARBA" id="ARBA00004777"/>
    </source>
</evidence>
<evidence type="ECO:0000256" key="6">
    <source>
        <dbReference type="ARBA" id="ARBA00022827"/>
    </source>
</evidence>
<organism evidence="13 14">
    <name type="scientific">Faunimonas pinastri</name>
    <dbReference type="NCBI Taxonomy" id="1855383"/>
    <lineage>
        <taxon>Bacteria</taxon>
        <taxon>Pseudomonadati</taxon>
        <taxon>Pseudomonadota</taxon>
        <taxon>Alphaproteobacteria</taxon>
        <taxon>Hyphomicrobiales</taxon>
        <taxon>Afifellaceae</taxon>
        <taxon>Faunimonas</taxon>
    </lineage>
</organism>
<dbReference type="InterPro" id="IPR029041">
    <property type="entry name" value="FAD-linked_oxidoreductase-like"/>
</dbReference>
<dbReference type="NCBIfam" id="TIGR00676">
    <property type="entry name" value="fadh2"/>
    <property type="match status" value="1"/>
</dbReference>
<evidence type="ECO:0000256" key="10">
    <source>
        <dbReference type="ARBA" id="ARBA00034478"/>
    </source>
</evidence>
<keyword evidence="5 12" id="KW-0285">Flavoprotein</keyword>
<dbReference type="EMBL" id="FOFG01000004">
    <property type="protein sequence ID" value="SEQ41467.1"/>
    <property type="molecule type" value="Genomic_DNA"/>
</dbReference>
<evidence type="ECO:0000256" key="1">
    <source>
        <dbReference type="ARBA" id="ARBA00001974"/>
    </source>
</evidence>
<keyword evidence="9" id="KW-0486">Methionine biosynthesis</keyword>